<dbReference type="RefSeq" id="XP_005649099.1">
    <property type="nucleotide sequence ID" value="XM_005649042.1"/>
</dbReference>
<keyword evidence="3" id="KW-1133">Transmembrane helix</keyword>
<dbReference type="PRINTS" id="PR00463">
    <property type="entry name" value="EP450I"/>
</dbReference>
<organism evidence="4 5">
    <name type="scientific">Coccomyxa subellipsoidea (strain C-169)</name>
    <name type="common">Green microalga</name>
    <dbReference type="NCBI Taxonomy" id="574566"/>
    <lineage>
        <taxon>Eukaryota</taxon>
        <taxon>Viridiplantae</taxon>
        <taxon>Chlorophyta</taxon>
        <taxon>core chlorophytes</taxon>
        <taxon>Trebouxiophyceae</taxon>
        <taxon>Trebouxiophyceae incertae sedis</taxon>
        <taxon>Coccomyxaceae</taxon>
        <taxon>Coccomyxa</taxon>
        <taxon>Coccomyxa subellipsoidea</taxon>
    </lineage>
</organism>
<dbReference type="KEGG" id="csl:COCSUDRAFT_65414"/>
<keyword evidence="1 2" id="KW-0408">Iron</keyword>
<keyword evidence="5" id="KW-1185">Reference proteome</keyword>
<dbReference type="Gene3D" id="1.10.630.10">
    <property type="entry name" value="Cytochrome P450"/>
    <property type="match status" value="1"/>
</dbReference>
<evidence type="ECO:0000313" key="4">
    <source>
        <dbReference type="EMBL" id="EIE24555.1"/>
    </source>
</evidence>
<dbReference type="GeneID" id="17042557"/>
<dbReference type="GO" id="GO:0005506">
    <property type="term" value="F:iron ion binding"/>
    <property type="evidence" value="ECO:0007669"/>
    <property type="project" value="InterPro"/>
</dbReference>
<reference evidence="4 5" key="1">
    <citation type="journal article" date="2012" name="Genome Biol.">
        <title>The genome of the polar eukaryotic microalga coccomyxa subellipsoidea reveals traits of cold adaptation.</title>
        <authorList>
            <person name="Blanc G."/>
            <person name="Agarkova I."/>
            <person name="Grimwood J."/>
            <person name="Kuo A."/>
            <person name="Brueggeman A."/>
            <person name="Dunigan D."/>
            <person name="Gurnon J."/>
            <person name="Ladunga I."/>
            <person name="Lindquist E."/>
            <person name="Lucas S."/>
            <person name="Pangilinan J."/>
            <person name="Proschold T."/>
            <person name="Salamov A."/>
            <person name="Schmutz J."/>
            <person name="Weeks D."/>
            <person name="Yamada T."/>
            <person name="Claverie J.M."/>
            <person name="Grigoriev I."/>
            <person name="Van Etten J."/>
            <person name="Lomsadze A."/>
            <person name="Borodovsky M."/>
        </authorList>
    </citation>
    <scope>NUCLEOTIDE SEQUENCE [LARGE SCALE GENOMIC DNA]</scope>
    <source>
        <strain evidence="4 5">C-169</strain>
    </source>
</reference>
<dbReference type="AlphaFoldDB" id="I0Z1N6"/>
<dbReference type="eggNOG" id="KOG0158">
    <property type="taxonomic scope" value="Eukaryota"/>
</dbReference>
<dbReference type="GO" id="GO:0020037">
    <property type="term" value="F:heme binding"/>
    <property type="evidence" value="ECO:0007669"/>
    <property type="project" value="InterPro"/>
</dbReference>
<dbReference type="PANTHER" id="PTHR24301">
    <property type="entry name" value="THROMBOXANE-A SYNTHASE"/>
    <property type="match status" value="1"/>
</dbReference>
<dbReference type="InterPro" id="IPR036396">
    <property type="entry name" value="Cyt_P450_sf"/>
</dbReference>
<dbReference type="SUPFAM" id="SSF48264">
    <property type="entry name" value="Cytochrome P450"/>
    <property type="match status" value="1"/>
</dbReference>
<comment type="cofactor">
    <cofactor evidence="1">
        <name>heme</name>
        <dbReference type="ChEBI" id="CHEBI:30413"/>
    </cofactor>
</comment>
<dbReference type="EMBL" id="AGSI01000005">
    <property type="protein sequence ID" value="EIE24555.1"/>
    <property type="molecule type" value="Genomic_DNA"/>
</dbReference>
<evidence type="ECO:0000256" key="1">
    <source>
        <dbReference type="PIRSR" id="PIRSR602401-1"/>
    </source>
</evidence>
<dbReference type="InterPro" id="IPR001128">
    <property type="entry name" value="Cyt_P450"/>
</dbReference>
<comment type="similarity">
    <text evidence="2">Belongs to the cytochrome P450 family.</text>
</comment>
<dbReference type="InterPro" id="IPR017972">
    <property type="entry name" value="Cyt_P450_CS"/>
</dbReference>
<dbReference type="PRINTS" id="PR00385">
    <property type="entry name" value="P450"/>
</dbReference>
<keyword evidence="2" id="KW-0503">Monooxygenase</keyword>
<comment type="caution">
    <text evidence="4">The sequence shown here is derived from an EMBL/GenBank/DDBJ whole genome shotgun (WGS) entry which is preliminary data.</text>
</comment>
<dbReference type="Pfam" id="PF00067">
    <property type="entry name" value="p450"/>
    <property type="match status" value="1"/>
</dbReference>
<dbReference type="InterPro" id="IPR002401">
    <property type="entry name" value="Cyt_P450_E_grp-I"/>
</dbReference>
<evidence type="ECO:0000313" key="5">
    <source>
        <dbReference type="Proteomes" id="UP000007264"/>
    </source>
</evidence>
<keyword evidence="3" id="KW-0472">Membrane</keyword>
<protein>
    <submittedName>
        <fullName evidence="4">Cytochrome P450</fullName>
    </submittedName>
</protein>
<feature type="binding site" description="axial binding residue" evidence="1">
    <location>
        <position position="497"/>
    </location>
    <ligand>
        <name>heme</name>
        <dbReference type="ChEBI" id="CHEBI:30413"/>
    </ligand>
    <ligandPart>
        <name>Fe</name>
        <dbReference type="ChEBI" id="CHEBI:18248"/>
    </ligandPart>
</feature>
<keyword evidence="2" id="KW-0560">Oxidoreductase</keyword>
<dbReference type="GO" id="GO:0016705">
    <property type="term" value="F:oxidoreductase activity, acting on paired donors, with incorporation or reduction of molecular oxygen"/>
    <property type="evidence" value="ECO:0007669"/>
    <property type="project" value="InterPro"/>
</dbReference>
<dbReference type="PROSITE" id="PS00086">
    <property type="entry name" value="CYTOCHROME_P450"/>
    <property type="match status" value="1"/>
</dbReference>
<feature type="transmembrane region" description="Helical" evidence="3">
    <location>
        <begin position="12"/>
        <end position="33"/>
    </location>
</feature>
<dbReference type="GO" id="GO:0004497">
    <property type="term" value="F:monooxygenase activity"/>
    <property type="evidence" value="ECO:0007669"/>
    <property type="project" value="UniProtKB-KW"/>
</dbReference>
<keyword evidence="1 2" id="KW-0479">Metal-binding</keyword>
<name>I0Z1N6_COCSC</name>
<accession>I0Z1N6</accession>
<evidence type="ECO:0000256" key="2">
    <source>
        <dbReference type="RuleBase" id="RU000461"/>
    </source>
</evidence>
<gene>
    <name evidence="4" type="ORF">COCSUDRAFT_65414</name>
</gene>
<proteinExistence type="inferred from homology"/>
<dbReference type="STRING" id="574566.I0Z1N6"/>
<dbReference type="OrthoDB" id="507451at2759"/>
<keyword evidence="1 2" id="KW-0349">Heme</keyword>
<keyword evidence="3" id="KW-0812">Transmembrane</keyword>
<sequence>MEALGGITDAPLWVLASLSGIAIFVASAIAYGFHPVARWRLRKIPGPTPAWYQGSLPELLSKGTAVVYSEWGEKYGKVFKYFSGAQPVVVVNDAEMARLVSLRISTRHEFRGPGSLFIGKEAEFNKVGLFSTNNKDFHRSMKSAWLPVFNSASLEISSKEMNIGANRMAAILTKNAREQRELNIWRQFGHLTMDVVGSAAFGVELRTQDAERGLNSEEAEKLVWAAQTIFATASEKASIYTYPGAVLPVLNPLMRVLAYYFPDDGIKRAVNARNILRSTVSKLTQESRRQQQAGLKAAAAPAVNIEASATEGRKKARGVQPGSFLSLMIDSKHQDGRGVSDDEATSQAFTFLLAGYETTASALAFTVYCLSKSQAKMEKLLQEIDSLGDSNREVGPADLARMPYLEACLKEAMRLYPPGVFSMRQSLTEDFTVKGYTIPKGTWIHMPIFNLQRSEENYGRPLEFIPERWLEGTPEETALNRKVPGSWMAFGEGTRVCVGQRFALQEAKITLARLYQRFTFKLSPGQEDEAGLQLQSFFTLGPKEGIFVTPVLRTEE</sequence>
<dbReference type="PANTHER" id="PTHR24301:SF2">
    <property type="entry name" value="THROMBOXANE-A SYNTHASE"/>
    <property type="match status" value="1"/>
</dbReference>
<evidence type="ECO:0000256" key="3">
    <source>
        <dbReference type="SAM" id="Phobius"/>
    </source>
</evidence>
<dbReference type="Proteomes" id="UP000007264">
    <property type="component" value="Unassembled WGS sequence"/>
</dbReference>